<keyword evidence="2" id="KW-1185">Reference proteome</keyword>
<name>A0A649V7A4_9CAUD</name>
<gene>
    <name evidence="1" type="primary">37</name>
    <name evidence="1" type="ORF">SEA_AVAZAK_37</name>
</gene>
<organism evidence="1 2">
    <name type="scientific">Gordonia phage Avazak</name>
    <dbReference type="NCBI Taxonomy" id="2656529"/>
    <lineage>
        <taxon>Viruses</taxon>
        <taxon>Duplodnaviria</taxon>
        <taxon>Heunggongvirae</taxon>
        <taxon>Uroviricota</taxon>
        <taxon>Caudoviricetes</taxon>
        <taxon>Deejayvirinae</taxon>
        <taxon>Tanisvirus</taxon>
        <taxon>Tanisvirus avazak</taxon>
    </lineage>
</organism>
<accession>A0A649V7A4</accession>
<dbReference type="Proteomes" id="UP000425472">
    <property type="component" value="Segment"/>
</dbReference>
<proteinExistence type="predicted"/>
<dbReference type="EMBL" id="MN585971">
    <property type="protein sequence ID" value="QGJ88019.1"/>
    <property type="molecule type" value="Genomic_DNA"/>
</dbReference>
<dbReference type="KEGG" id="vg:55624288"/>
<dbReference type="RefSeq" id="YP_009853603.1">
    <property type="nucleotide sequence ID" value="NC_048822.1"/>
</dbReference>
<reference evidence="1 2" key="1">
    <citation type="submission" date="2019-10" db="EMBL/GenBank/DDBJ databases">
        <authorList>
            <person name="Millar G.J."/>
            <person name="Stotolongo A."/>
            <person name="Acosta C.G."/>
            <person name="Alexandre C.L."/>
            <person name="Birchfield S.K."/>
            <person name="Bradshaw K.L."/>
            <person name="Collins J.L."/>
            <person name="Emile S.L."/>
            <person name="Gale T.J."/>
            <person name="Higgs R.I."/>
            <person name="Jakubik A.E."/>
            <person name="Jasna A.S."/>
            <person name="Lightbourn T.A."/>
            <person name="Ortegon K.B."/>
            <person name="Sargent D.P."/>
            <person name="Thermozier K.N."/>
            <person name="Thomas F."/>
            <person name="Tucker J.D."/>
            <person name="White J.S."/>
            <person name="Sconiers W.B."/>
            <person name="Coleman S.T."/>
            <person name="Riley H.L."/>
            <person name="Garlena R.A."/>
            <person name="Russell D.A."/>
            <person name="Pope W.H."/>
            <person name="Jacobs-Sera D."/>
            <person name="Hatfull G.F."/>
        </authorList>
    </citation>
    <scope>NUCLEOTIDE SEQUENCE [LARGE SCALE GENOMIC DNA]</scope>
</reference>
<evidence type="ECO:0000313" key="2">
    <source>
        <dbReference type="Proteomes" id="UP000425472"/>
    </source>
</evidence>
<evidence type="ECO:0000313" key="1">
    <source>
        <dbReference type="EMBL" id="QGJ88019.1"/>
    </source>
</evidence>
<dbReference type="GeneID" id="55624288"/>
<sequence length="74" mass="8696">MTNENFETWRSQLHTMQLEIDALDEAFWETYCDIPDSEWDQEAFDKAEAQLKIKRAALVEKMEAHARYSPLTSA</sequence>
<protein>
    <submittedName>
        <fullName evidence="1">Uncharacterized protein</fullName>
    </submittedName>
</protein>